<comment type="similarity">
    <text evidence="1 6">Belongs to the NusB family.</text>
</comment>
<feature type="domain" description="NusB/RsmB/TIM44" evidence="8">
    <location>
        <begin position="6"/>
        <end position="129"/>
    </location>
</feature>
<name>A0A395M3X3_9BACT</name>
<dbReference type="Proteomes" id="UP000266389">
    <property type="component" value="Unassembled WGS sequence"/>
</dbReference>
<dbReference type="GO" id="GO:0005829">
    <property type="term" value="C:cytosol"/>
    <property type="evidence" value="ECO:0007669"/>
    <property type="project" value="TreeGrafter"/>
</dbReference>
<comment type="function">
    <text evidence="6">Involved in transcription antitermination. Required for transcription of ribosomal RNA (rRNA) genes. Binds specifically to the boxA antiterminator sequence of the ribosomal RNA (rrn) operons.</text>
</comment>
<keyword evidence="3 6" id="KW-0694">RNA-binding</keyword>
<evidence type="ECO:0000256" key="7">
    <source>
        <dbReference type="SAM" id="MobiDB-lite"/>
    </source>
</evidence>
<dbReference type="EMBL" id="PHFL01000002">
    <property type="protein sequence ID" value="RFM25422.1"/>
    <property type="molecule type" value="Genomic_DNA"/>
</dbReference>
<feature type="compositionally biased region" description="Pro residues" evidence="7">
    <location>
        <begin position="157"/>
        <end position="166"/>
    </location>
</feature>
<protein>
    <recommendedName>
        <fullName evidence="6">Transcription antitermination protein NusB</fullName>
    </recommendedName>
    <alternativeName>
        <fullName evidence="6">Antitermination factor NusB</fullName>
    </alternativeName>
</protein>
<reference evidence="9 10" key="1">
    <citation type="journal article" date="2011" name="ISME J.">
        <title>Community ecology of hot spring cyanobacterial mats: predominant populations and their functional potential.</title>
        <authorList>
            <person name="Klatt C.G."/>
            <person name="Wood J.M."/>
            <person name="Rusch D.B."/>
            <person name="Bateson M.M."/>
            <person name="Hamamura N."/>
            <person name="Heidelberg J.F."/>
            <person name="Grossman A.R."/>
            <person name="Bhaya D."/>
            <person name="Cohan F.M."/>
            <person name="Kuhl M."/>
            <person name="Bryant D.A."/>
            <person name="Ward D.M."/>
        </authorList>
    </citation>
    <scope>NUCLEOTIDE SEQUENCE [LARGE SCALE GENOMIC DNA]</scope>
    <source>
        <strain evidence="9">OS</strain>
    </source>
</reference>
<proteinExistence type="inferred from homology"/>
<dbReference type="NCBIfam" id="TIGR01951">
    <property type="entry name" value="nusB"/>
    <property type="match status" value="1"/>
</dbReference>
<dbReference type="PANTHER" id="PTHR11078">
    <property type="entry name" value="N UTILIZATION SUBSTANCE PROTEIN B-RELATED"/>
    <property type="match status" value="1"/>
</dbReference>
<keyword evidence="5 6" id="KW-0804">Transcription</keyword>
<dbReference type="InterPro" id="IPR006027">
    <property type="entry name" value="NusB_RsmB_TIM44"/>
</dbReference>
<dbReference type="HAMAP" id="MF_00073">
    <property type="entry name" value="NusB"/>
    <property type="match status" value="1"/>
</dbReference>
<dbReference type="GO" id="GO:0031564">
    <property type="term" value="P:transcription antitermination"/>
    <property type="evidence" value="ECO:0007669"/>
    <property type="project" value="UniProtKB-KW"/>
</dbReference>
<dbReference type="SUPFAM" id="SSF48013">
    <property type="entry name" value="NusB-like"/>
    <property type="match status" value="1"/>
</dbReference>
<evidence type="ECO:0000256" key="2">
    <source>
        <dbReference type="ARBA" id="ARBA00022814"/>
    </source>
</evidence>
<evidence type="ECO:0000256" key="3">
    <source>
        <dbReference type="ARBA" id="ARBA00022884"/>
    </source>
</evidence>
<evidence type="ECO:0000256" key="4">
    <source>
        <dbReference type="ARBA" id="ARBA00023015"/>
    </source>
</evidence>
<evidence type="ECO:0000259" key="8">
    <source>
        <dbReference type="Pfam" id="PF01029"/>
    </source>
</evidence>
<dbReference type="Gene3D" id="1.10.940.10">
    <property type="entry name" value="NusB-like"/>
    <property type="match status" value="1"/>
</dbReference>
<keyword evidence="4 6" id="KW-0805">Transcription regulation</keyword>
<accession>A0A395M3X3</accession>
<dbReference type="PANTHER" id="PTHR11078:SF3">
    <property type="entry name" value="ANTITERMINATION NUSB DOMAIN-CONTAINING PROTEIN"/>
    <property type="match status" value="1"/>
</dbReference>
<evidence type="ECO:0000256" key="1">
    <source>
        <dbReference type="ARBA" id="ARBA00005952"/>
    </source>
</evidence>
<organism evidence="9 10">
    <name type="scientific">Candidatus Thermochlorobacter aerophilus</name>
    <dbReference type="NCBI Taxonomy" id="1868324"/>
    <lineage>
        <taxon>Bacteria</taxon>
        <taxon>Pseudomonadati</taxon>
        <taxon>Chlorobiota</taxon>
        <taxon>Chlorobiia</taxon>
        <taxon>Chlorobiales</taxon>
        <taxon>Candidatus Thermochlorobacteriaceae</taxon>
        <taxon>Candidatus Thermochlorobacter</taxon>
    </lineage>
</organism>
<dbReference type="Pfam" id="PF01029">
    <property type="entry name" value="NusB"/>
    <property type="match status" value="1"/>
</dbReference>
<gene>
    <name evidence="6 9" type="primary">nusB</name>
    <name evidence="9" type="ORF">D0433_00580</name>
</gene>
<sequence>MVNRRQVREVVMQVLYARDIRKDSLEKVAEGLIPEEILAQEKSRAFAQKLLTDVVTHQKMIDEYIAKHADNWELDRMAVIDRNLMRMAIAEFLFMEDIPPKVTINEAIEISKKYSTEKSGKFINGILDATLNELRQSGKLQKSGRGLVDLPAKQPRNPTPAPPAEKPPSSSAAPKSSPKPSTTKPSPNSSSKKSASASQKSKPK</sequence>
<evidence type="ECO:0000313" key="9">
    <source>
        <dbReference type="EMBL" id="RFM25422.1"/>
    </source>
</evidence>
<dbReference type="CDD" id="cd00619">
    <property type="entry name" value="Terminator_NusB"/>
    <property type="match status" value="1"/>
</dbReference>
<dbReference type="InterPro" id="IPR011605">
    <property type="entry name" value="NusB_fam"/>
</dbReference>
<evidence type="ECO:0000256" key="5">
    <source>
        <dbReference type="ARBA" id="ARBA00023163"/>
    </source>
</evidence>
<dbReference type="GO" id="GO:0006353">
    <property type="term" value="P:DNA-templated transcription termination"/>
    <property type="evidence" value="ECO:0007669"/>
    <property type="project" value="UniProtKB-UniRule"/>
</dbReference>
<evidence type="ECO:0000313" key="10">
    <source>
        <dbReference type="Proteomes" id="UP000266389"/>
    </source>
</evidence>
<dbReference type="AlphaFoldDB" id="A0A395M3X3"/>
<keyword evidence="2 6" id="KW-0889">Transcription antitermination</keyword>
<dbReference type="InterPro" id="IPR035926">
    <property type="entry name" value="NusB-like_sf"/>
</dbReference>
<dbReference type="GO" id="GO:0003723">
    <property type="term" value="F:RNA binding"/>
    <property type="evidence" value="ECO:0007669"/>
    <property type="project" value="UniProtKB-UniRule"/>
</dbReference>
<evidence type="ECO:0000256" key="6">
    <source>
        <dbReference type="HAMAP-Rule" id="MF_00073"/>
    </source>
</evidence>
<feature type="compositionally biased region" description="Low complexity" evidence="7">
    <location>
        <begin position="167"/>
        <end position="204"/>
    </location>
</feature>
<comment type="caution">
    <text evidence="9">The sequence shown here is derived from an EMBL/GenBank/DDBJ whole genome shotgun (WGS) entry which is preliminary data.</text>
</comment>
<feature type="region of interest" description="Disordered" evidence="7">
    <location>
        <begin position="138"/>
        <end position="204"/>
    </location>
</feature>